<evidence type="ECO:0000313" key="8">
    <source>
        <dbReference type="Proteomes" id="UP000594638"/>
    </source>
</evidence>
<reference evidence="7 8" key="1">
    <citation type="submission" date="2019-12" db="EMBL/GenBank/DDBJ databases">
        <authorList>
            <person name="Alioto T."/>
            <person name="Alioto T."/>
            <person name="Gomez Garrido J."/>
        </authorList>
    </citation>
    <scope>NUCLEOTIDE SEQUENCE [LARGE SCALE GENOMIC DNA]</scope>
</reference>
<dbReference type="Proteomes" id="UP000594638">
    <property type="component" value="Unassembled WGS sequence"/>
</dbReference>
<comment type="similarity">
    <text evidence="1">Belongs to the importin alpha family.</text>
</comment>
<proteinExistence type="inferred from homology"/>
<dbReference type="InterPro" id="IPR032413">
    <property type="entry name" value="Arm_3"/>
</dbReference>
<dbReference type="Pfam" id="PF00514">
    <property type="entry name" value="Arm"/>
    <property type="match status" value="1"/>
</dbReference>
<dbReference type="PROSITE" id="PS50176">
    <property type="entry name" value="ARM_REPEAT"/>
    <property type="match status" value="1"/>
</dbReference>
<accession>A0A8S0QU64</accession>
<evidence type="ECO:0000256" key="6">
    <source>
        <dbReference type="SAM" id="MobiDB-lite"/>
    </source>
</evidence>
<keyword evidence="4" id="KW-0653">Protein transport</keyword>
<dbReference type="Pfam" id="PF16186">
    <property type="entry name" value="Arm_3"/>
    <property type="match status" value="1"/>
</dbReference>
<feature type="compositionally biased region" description="Polar residues" evidence="6">
    <location>
        <begin position="296"/>
        <end position="311"/>
    </location>
</feature>
<dbReference type="InterPro" id="IPR000225">
    <property type="entry name" value="Armadillo"/>
</dbReference>
<comment type="caution">
    <text evidence="7">The sequence shown here is derived from an EMBL/GenBank/DDBJ whole genome shotgun (WGS) entry which is preliminary data.</text>
</comment>
<feature type="repeat" description="ARM" evidence="5">
    <location>
        <begin position="52"/>
        <end position="94"/>
    </location>
</feature>
<dbReference type="EMBL" id="CACTIH010001937">
    <property type="protein sequence ID" value="CAA2969323.1"/>
    <property type="molecule type" value="Genomic_DNA"/>
</dbReference>
<dbReference type="SMART" id="SM00185">
    <property type="entry name" value="ARM"/>
    <property type="match status" value="3"/>
</dbReference>
<feature type="region of interest" description="Disordered" evidence="6">
    <location>
        <begin position="246"/>
        <end position="311"/>
    </location>
</feature>
<dbReference type="InterPro" id="IPR011989">
    <property type="entry name" value="ARM-like"/>
</dbReference>
<keyword evidence="2" id="KW-0813">Transport</keyword>
<dbReference type="OrthoDB" id="1935265at2759"/>
<evidence type="ECO:0000256" key="5">
    <source>
        <dbReference type="PROSITE-ProRule" id="PRU00259"/>
    </source>
</evidence>
<keyword evidence="8" id="KW-1185">Reference proteome</keyword>
<dbReference type="Gene3D" id="1.25.10.10">
    <property type="entry name" value="Leucine-rich Repeat Variant"/>
    <property type="match status" value="2"/>
</dbReference>
<evidence type="ECO:0000256" key="1">
    <source>
        <dbReference type="ARBA" id="ARBA00010394"/>
    </source>
</evidence>
<evidence type="ECO:0000256" key="4">
    <source>
        <dbReference type="ARBA" id="ARBA00022927"/>
    </source>
</evidence>
<feature type="non-terminal residue" evidence="7">
    <location>
        <position position="311"/>
    </location>
</feature>
<evidence type="ECO:0000256" key="2">
    <source>
        <dbReference type="ARBA" id="ARBA00022448"/>
    </source>
</evidence>
<sequence length="311" mass="34914">GLISRIFSRLLEFLDRDDYPQLQLAAANAIVDILCYSDDDISINTNILIEQGAAPIMVSLLSSPNDELREKALVVLGEIAGRSADSRDLILRYGVLTLILAQFNDKTNLIIIREATQTLSELCSGPLQLEQVKSAILPLSQLIQEHDETVVRFLVHEGCIKPMCDLLVNPYEAHVIKICLKGLQNILKVGEAEKNQGNTKDVNVFAQMIEVAGGLQKITNLKTYDNRKIRRIAVKILVTYWHQKEDNDEDFDDDDDSVMMSTEDEDEDEDDDDDDSGDDDDDEEEDEDEDEDDSNSKSNTLYSDSKPNTLS</sequence>
<keyword evidence="3" id="KW-0677">Repeat</keyword>
<name>A0A8S0QU64_OLEEU</name>
<evidence type="ECO:0000313" key="7">
    <source>
        <dbReference type="EMBL" id="CAA2969323.1"/>
    </source>
</evidence>
<dbReference type="Gramene" id="OE9A087906T1">
    <property type="protein sequence ID" value="OE9A087906C1"/>
    <property type="gene ID" value="OE9A087906"/>
</dbReference>
<dbReference type="InterPro" id="IPR016024">
    <property type="entry name" value="ARM-type_fold"/>
</dbReference>
<feature type="compositionally biased region" description="Acidic residues" evidence="6">
    <location>
        <begin position="246"/>
        <end position="293"/>
    </location>
</feature>
<dbReference type="AlphaFoldDB" id="A0A8S0QU64"/>
<dbReference type="GO" id="GO:0015031">
    <property type="term" value="P:protein transport"/>
    <property type="evidence" value="ECO:0007669"/>
    <property type="project" value="UniProtKB-KW"/>
</dbReference>
<protein>
    <submittedName>
        <fullName evidence="7">Late blight resistance homolog R1B-14 isoform X4</fullName>
    </submittedName>
</protein>
<organism evidence="7 8">
    <name type="scientific">Olea europaea subsp. europaea</name>
    <dbReference type="NCBI Taxonomy" id="158383"/>
    <lineage>
        <taxon>Eukaryota</taxon>
        <taxon>Viridiplantae</taxon>
        <taxon>Streptophyta</taxon>
        <taxon>Embryophyta</taxon>
        <taxon>Tracheophyta</taxon>
        <taxon>Spermatophyta</taxon>
        <taxon>Magnoliopsida</taxon>
        <taxon>eudicotyledons</taxon>
        <taxon>Gunneridae</taxon>
        <taxon>Pentapetalae</taxon>
        <taxon>asterids</taxon>
        <taxon>lamiids</taxon>
        <taxon>Lamiales</taxon>
        <taxon>Oleaceae</taxon>
        <taxon>Oleeae</taxon>
        <taxon>Olea</taxon>
    </lineage>
</organism>
<dbReference type="PANTHER" id="PTHR23316">
    <property type="entry name" value="IMPORTIN ALPHA"/>
    <property type="match status" value="1"/>
</dbReference>
<gene>
    <name evidence="7" type="ORF">OLEA9_A087906</name>
</gene>
<evidence type="ECO:0000256" key="3">
    <source>
        <dbReference type="ARBA" id="ARBA00022737"/>
    </source>
</evidence>
<dbReference type="SUPFAM" id="SSF48371">
    <property type="entry name" value="ARM repeat"/>
    <property type="match status" value="1"/>
</dbReference>